<dbReference type="EMBL" id="CP072943">
    <property type="protein sequence ID" value="QTX32941.1"/>
    <property type="molecule type" value="Genomic_DNA"/>
</dbReference>
<evidence type="ECO:0000259" key="9">
    <source>
        <dbReference type="Pfam" id="PF02224"/>
    </source>
</evidence>
<evidence type="ECO:0000256" key="5">
    <source>
        <dbReference type="ARBA" id="ARBA00022840"/>
    </source>
</evidence>
<dbReference type="PANTHER" id="PTHR21299:SF2">
    <property type="entry name" value="CYTIDYLATE KINASE"/>
    <property type="match status" value="1"/>
</dbReference>
<evidence type="ECO:0000256" key="7">
    <source>
        <dbReference type="ARBA" id="ARBA00048478"/>
    </source>
</evidence>
<keyword evidence="11" id="KW-1185">Reference proteome</keyword>
<dbReference type="GO" id="GO:0005829">
    <property type="term" value="C:cytosol"/>
    <property type="evidence" value="ECO:0007669"/>
    <property type="project" value="TreeGrafter"/>
</dbReference>
<evidence type="ECO:0000256" key="2">
    <source>
        <dbReference type="ARBA" id="ARBA00022679"/>
    </source>
</evidence>
<dbReference type="GO" id="GO:0015949">
    <property type="term" value="P:nucleobase-containing small molecule interconversion"/>
    <property type="evidence" value="ECO:0007669"/>
    <property type="project" value="TreeGrafter"/>
</dbReference>
<dbReference type="InterPro" id="IPR027417">
    <property type="entry name" value="P-loop_NTPase"/>
</dbReference>
<dbReference type="PANTHER" id="PTHR21299">
    <property type="entry name" value="CYTIDYLATE KINASE/PANTOATE-BETA-ALANINE LIGASE"/>
    <property type="match status" value="1"/>
</dbReference>
<organism evidence="10 11">
    <name type="scientific">Aminithiophilus ramosus</name>
    <dbReference type="NCBI Taxonomy" id="3029084"/>
    <lineage>
        <taxon>Bacteria</taxon>
        <taxon>Thermotogati</taxon>
        <taxon>Synergistota</taxon>
        <taxon>Synergistia</taxon>
        <taxon>Synergistales</taxon>
        <taxon>Aminithiophilaceae</taxon>
        <taxon>Aminithiophilus</taxon>
    </lineage>
</organism>
<keyword evidence="5 8" id="KW-0067">ATP-binding</keyword>
<keyword evidence="8" id="KW-0963">Cytoplasm</keyword>
<evidence type="ECO:0000256" key="6">
    <source>
        <dbReference type="ARBA" id="ARBA00047615"/>
    </source>
</evidence>
<dbReference type="Gene3D" id="3.40.50.300">
    <property type="entry name" value="P-loop containing nucleotide triphosphate hydrolases"/>
    <property type="match status" value="1"/>
</dbReference>
<dbReference type="GO" id="GO:0006220">
    <property type="term" value="P:pyrimidine nucleotide metabolic process"/>
    <property type="evidence" value="ECO:0007669"/>
    <property type="project" value="UniProtKB-UniRule"/>
</dbReference>
<comment type="similarity">
    <text evidence="1 8">Belongs to the cytidylate kinase family. Type 1 subfamily.</text>
</comment>
<dbReference type="EC" id="2.7.4.25" evidence="8"/>
<dbReference type="NCBIfam" id="TIGR00017">
    <property type="entry name" value="cmk"/>
    <property type="match status" value="1"/>
</dbReference>
<evidence type="ECO:0000313" key="11">
    <source>
        <dbReference type="Proteomes" id="UP000671879"/>
    </source>
</evidence>
<dbReference type="Pfam" id="PF02224">
    <property type="entry name" value="Cytidylate_kin"/>
    <property type="match status" value="1"/>
</dbReference>
<dbReference type="Proteomes" id="UP000671879">
    <property type="component" value="Chromosome"/>
</dbReference>
<proteinExistence type="inferred from homology"/>
<dbReference type="InterPro" id="IPR003136">
    <property type="entry name" value="Cytidylate_kin"/>
</dbReference>
<feature type="domain" description="Cytidylate kinase" evidence="9">
    <location>
        <begin position="8"/>
        <end position="215"/>
    </location>
</feature>
<name>A0A9Q7A9S0_9BACT</name>
<evidence type="ECO:0000256" key="4">
    <source>
        <dbReference type="ARBA" id="ARBA00022777"/>
    </source>
</evidence>
<dbReference type="GO" id="GO:0005524">
    <property type="term" value="F:ATP binding"/>
    <property type="evidence" value="ECO:0007669"/>
    <property type="project" value="UniProtKB-UniRule"/>
</dbReference>
<comment type="catalytic activity">
    <reaction evidence="6 8">
        <text>dCMP + ATP = dCDP + ADP</text>
        <dbReference type="Rhea" id="RHEA:25094"/>
        <dbReference type="ChEBI" id="CHEBI:30616"/>
        <dbReference type="ChEBI" id="CHEBI:57566"/>
        <dbReference type="ChEBI" id="CHEBI:58593"/>
        <dbReference type="ChEBI" id="CHEBI:456216"/>
        <dbReference type="EC" id="2.7.4.25"/>
    </reaction>
</comment>
<evidence type="ECO:0000256" key="8">
    <source>
        <dbReference type="HAMAP-Rule" id="MF_00238"/>
    </source>
</evidence>
<comment type="catalytic activity">
    <reaction evidence="7 8">
        <text>CMP + ATP = CDP + ADP</text>
        <dbReference type="Rhea" id="RHEA:11600"/>
        <dbReference type="ChEBI" id="CHEBI:30616"/>
        <dbReference type="ChEBI" id="CHEBI:58069"/>
        <dbReference type="ChEBI" id="CHEBI:60377"/>
        <dbReference type="ChEBI" id="CHEBI:456216"/>
        <dbReference type="EC" id="2.7.4.25"/>
    </reaction>
</comment>
<accession>A0A9Q7A9S0</accession>
<dbReference type="RefSeq" id="WP_274374206.1">
    <property type="nucleotide sequence ID" value="NZ_CP072943.1"/>
</dbReference>
<dbReference type="SUPFAM" id="SSF52540">
    <property type="entry name" value="P-loop containing nucleoside triphosphate hydrolases"/>
    <property type="match status" value="1"/>
</dbReference>
<keyword evidence="3 8" id="KW-0547">Nucleotide-binding</keyword>
<comment type="subcellular location">
    <subcellularLocation>
        <location evidence="8">Cytoplasm</location>
    </subcellularLocation>
</comment>
<dbReference type="InterPro" id="IPR011994">
    <property type="entry name" value="Cytidylate_kinase_dom"/>
</dbReference>
<gene>
    <name evidence="8" type="primary">cmk</name>
    <name evidence="10" type="ORF">KAR29_03235</name>
</gene>
<dbReference type="AlphaFoldDB" id="A0A9Q7A9S0"/>
<keyword evidence="2 8" id="KW-0808">Transferase</keyword>
<dbReference type="CDD" id="cd02020">
    <property type="entry name" value="CMPK"/>
    <property type="match status" value="1"/>
</dbReference>
<sequence>MAPSPFVVAIDGPAGSGKSTIARLLARKIGASYLDTGALYRAIAFYLDGRSVPPEEGEPLRCALAELTVSLRGERVFLGDEDVTDRIRTPRVDSIVSRYAALGPVRESLLDLQRSQSRLGPLVADGRDMGTVVFPEADVKIFLSASPEERARRRWRELVDRGETLTCEEVLFQVIRRDRIDSDRTLAPLREAEGAFLVDTTDLSVEEVLSHLCGLMKLDLSGRLGDV</sequence>
<evidence type="ECO:0000313" key="10">
    <source>
        <dbReference type="EMBL" id="QTX32941.1"/>
    </source>
</evidence>
<dbReference type="KEGG" id="aram:KAR29_03235"/>
<evidence type="ECO:0000256" key="3">
    <source>
        <dbReference type="ARBA" id="ARBA00022741"/>
    </source>
</evidence>
<protein>
    <recommendedName>
        <fullName evidence="8">Cytidylate kinase</fullName>
        <shortName evidence="8">CK</shortName>
        <ecNumber evidence="8">2.7.4.25</ecNumber>
    </recommendedName>
    <alternativeName>
        <fullName evidence="8">Cytidine monophosphate kinase</fullName>
        <shortName evidence="8">CMP kinase</shortName>
    </alternativeName>
</protein>
<evidence type="ECO:0000256" key="1">
    <source>
        <dbReference type="ARBA" id="ARBA00009427"/>
    </source>
</evidence>
<keyword evidence="4 8" id="KW-0418">Kinase</keyword>
<reference evidence="11" key="1">
    <citation type="submission" date="2021-04" db="EMBL/GenBank/DDBJ databases">
        <title>A novel Synergistetes isolate from a pyrite-forming mixed culture.</title>
        <authorList>
            <person name="Bunk B."/>
            <person name="Sproer C."/>
            <person name="Spring S."/>
            <person name="Pester M."/>
        </authorList>
    </citation>
    <scope>NUCLEOTIDE SEQUENCE [LARGE SCALE GENOMIC DNA]</scope>
    <source>
        <strain evidence="11">J.5.4.2-T.3.5.2</strain>
    </source>
</reference>
<feature type="binding site" evidence="8">
    <location>
        <begin position="12"/>
        <end position="20"/>
    </location>
    <ligand>
        <name>ATP</name>
        <dbReference type="ChEBI" id="CHEBI:30616"/>
    </ligand>
</feature>
<dbReference type="GO" id="GO:0036431">
    <property type="term" value="F:dCMP kinase activity"/>
    <property type="evidence" value="ECO:0007669"/>
    <property type="project" value="InterPro"/>
</dbReference>
<dbReference type="HAMAP" id="MF_00238">
    <property type="entry name" value="Cytidyl_kinase_type1"/>
    <property type="match status" value="1"/>
</dbReference>